<reference evidence="1" key="1">
    <citation type="submission" date="2021-01" db="EMBL/GenBank/DDBJ databases">
        <authorList>
            <person name="Corre E."/>
            <person name="Pelletier E."/>
            <person name="Niang G."/>
            <person name="Scheremetjew M."/>
            <person name="Finn R."/>
            <person name="Kale V."/>
            <person name="Holt S."/>
            <person name="Cochrane G."/>
            <person name="Meng A."/>
            <person name="Brown T."/>
            <person name="Cohen L."/>
        </authorList>
    </citation>
    <scope>NUCLEOTIDE SEQUENCE</scope>
    <source>
        <strain evidence="1">CCMP1381</strain>
    </source>
</reference>
<accession>A0A7S2DN27</accession>
<dbReference type="InterPro" id="IPR027417">
    <property type="entry name" value="P-loop_NTPase"/>
</dbReference>
<gene>
    <name evidence="1" type="ORF">DSPE1174_LOCUS23973</name>
</gene>
<name>A0A7S2DN27_9STRA</name>
<sequence length="140" mass="15104">MRHKKKGGGRVVLDRCNATVADRAKWLQLAMTPADATAVHFTAGADVCKQRVMNRVDHPTIPFGTGERIVDTWNRQFVAPTEGEGFRRVIRVSSISEANALLRSWGGGLINPAAAIVGGGGANKARLKLSKRAMAARRSK</sequence>
<dbReference type="Pfam" id="PF13671">
    <property type="entry name" value="AAA_33"/>
    <property type="match status" value="1"/>
</dbReference>
<organism evidence="1">
    <name type="scientific">Octactis speculum</name>
    <dbReference type="NCBI Taxonomy" id="3111310"/>
    <lineage>
        <taxon>Eukaryota</taxon>
        <taxon>Sar</taxon>
        <taxon>Stramenopiles</taxon>
        <taxon>Ochrophyta</taxon>
        <taxon>Dictyochophyceae</taxon>
        <taxon>Dictyochales</taxon>
        <taxon>Dictyochaceae</taxon>
        <taxon>Octactis</taxon>
    </lineage>
</organism>
<dbReference type="Gene3D" id="3.40.50.300">
    <property type="entry name" value="P-loop containing nucleotide triphosphate hydrolases"/>
    <property type="match status" value="1"/>
</dbReference>
<dbReference type="AlphaFoldDB" id="A0A7S2DN27"/>
<evidence type="ECO:0000313" key="1">
    <source>
        <dbReference type="EMBL" id="CAD9459432.1"/>
    </source>
</evidence>
<proteinExistence type="predicted"/>
<protein>
    <submittedName>
        <fullName evidence="1">Uncharacterized protein</fullName>
    </submittedName>
</protein>
<dbReference type="EMBL" id="HBGS01046278">
    <property type="protein sequence ID" value="CAD9459432.1"/>
    <property type="molecule type" value="Transcribed_RNA"/>
</dbReference>